<dbReference type="PANTHER" id="PTHR46031:SF37">
    <property type="entry name" value="DRBM DOMAIN-CONTAINING PROTEIN"/>
    <property type="match status" value="1"/>
</dbReference>
<evidence type="ECO:0000256" key="2">
    <source>
        <dbReference type="ARBA" id="ARBA00022884"/>
    </source>
</evidence>
<evidence type="ECO:0000313" key="5">
    <source>
        <dbReference type="EMBL" id="GER51557.1"/>
    </source>
</evidence>
<dbReference type="OrthoDB" id="5988181at2759"/>
<proteinExistence type="predicted"/>
<dbReference type="EMBL" id="BKCP01009737">
    <property type="protein sequence ID" value="GER51557.1"/>
    <property type="molecule type" value="Genomic_DNA"/>
</dbReference>
<protein>
    <submittedName>
        <fullName evidence="5">Double-stranded RNA-binding protein 3</fullName>
    </submittedName>
</protein>
<dbReference type="Proteomes" id="UP000325081">
    <property type="component" value="Unassembled WGS sequence"/>
</dbReference>
<feature type="domain" description="DRBM" evidence="4">
    <location>
        <begin position="110"/>
        <end position="177"/>
    </location>
</feature>
<evidence type="ECO:0000313" key="6">
    <source>
        <dbReference type="Proteomes" id="UP000325081"/>
    </source>
</evidence>
<dbReference type="PANTHER" id="PTHR46031">
    <property type="match status" value="1"/>
</dbReference>
<keyword evidence="2 3" id="KW-0694">RNA-binding</keyword>
<accession>A0A5A7R4B7</accession>
<dbReference type="PROSITE" id="PS50137">
    <property type="entry name" value="DS_RBD"/>
    <property type="match status" value="2"/>
</dbReference>
<evidence type="ECO:0000259" key="4">
    <source>
        <dbReference type="PROSITE" id="PS50137"/>
    </source>
</evidence>
<reference evidence="6" key="1">
    <citation type="journal article" date="2019" name="Curr. Biol.">
        <title>Genome Sequence of Striga asiatica Provides Insight into the Evolution of Plant Parasitism.</title>
        <authorList>
            <person name="Yoshida S."/>
            <person name="Kim S."/>
            <person name="Wafula E.K."/>
            <person name="Tanskanen J."/>
            <person name="Kim Y.M."/>
            <person name="Honaas L."/>
            <person name="Yang Z."/>
            <person name="Spallek T."/>
            <person name="Conn C.E."/>
            <person name="Ichihashi Y."/>
            <person name="Cheong K."/>
            <person name="Cui S."/>
            <person name="Der J.P."/>
            <person name="Gundlach H."/>
            <person name="Jiao Y."/>
            <person name="Hori C."/>
            <person name="Ishida J.K."/>
            <person name="Kasahara H."/>
            <person name="Kiba T."/>
            <person name="Kim M.S."/>
            <person name="Koo N."/>
            <person name="Laohavisit A."/>
            <person name="Lee Y.H."/>
            <person name="Lumba S."/>
            <person name="McCourt P."/>
            <person name="Mortimer J.C."/>
            <person name="Mutuku J.M."/>
            <person name="Nomura T."/>
            <person name="Sasaki-Sekimoto Y."/>
            <person name="Seto Y."/>
            <person name="Wang Y."/>
            <person name="Wakatake T."/>
            <person name="Sakakibara H."/>
            <person name="Demura T."/>
            <person name="Yamaguchi S."/>
            <person name="Yoneyama K."/>
            <person name="Manabe R.I."/>
            <person name="Nelson D.C."/>
            <person name="Schulman A.H."/>
            <person name="Timko M.P."/>
            <person name="dePamphilis C.W."/>
            <person name="Choi D."/>
            <person name="Shirasu K."/>
        </authorList>
    </citation>
    <scope>NUCLEOTIDE SEQUENCE [LARGE SCALE GENOMIC DNA]</scope>
    <source>
        <strain evidence="6">cv. UVA1</strain>
    </source>
</reference>
<dbReference type="Gene3D" id="3.30.160.20">
    <property type="match status" value="2"/>
</dbReference>
<dbReference type="GO" id="GO:0003723">
    <property type="term" value="F:RNA binding"/>
    <property type="evidence" value="ECO:0007669"/>
    <property type="project" value="UniProtKB-UniRule"/>
</dbReference>
<sequence length="362" mass="40360">MKMTVPEHPSTGISEDKIRLQEYTQKASLPLPVYQTFSEGVPHAPRFSCRVWVDGTCFMSPNSFPNKKLAEQDGAKHAFIGILEKVKNEGPQRITEVGWLAAIYGSNTQFCKSILNEYAVKMNMTQPTYTTNATQTIIPMFVSTVELNGATYMGPPGRNKKEATQFAARTAILSILGSESSTKMSEIVRSKFAFYDKLKDVKDFPVAPHNNTIPTGLKPKPTEQNQVHSQENLKIPLSNSLELAVPNVLPESIVVPSDYALEDQPIHMVKKLKAQEDSNSSQFAPLIEFCPAASSAPVLPCVEFVPQTSDQGPTCAKKRKAKNKEQNQPVCGIKIVQSFVYCTSWYCHQMSSFLLWRRESYL</sequence>
<name>A0A5A7R4B7_STRAF</name>
<dbReference type="AlphaFoldDB" id="A0A5A7R4B7"/>
<keyword evidence="6" id="KW-1185">Reference proteome</keyword>
<organism evidence="5 6">
    <name type="scientific">Striga asiatica</name>
    <name type="common">Asiatic witchweed</name>
    <name type="synonym">Buchnera asiatica</name>
    <dbReference type="NCBI Taxonomy" id="4170"/>
    <lineage>
        <taxon>Eukaryota</taxon>
        <taxon>Viridiplantae</taxon>
        <taxon>Streptophyta</taxon>
        <taxon>Embryophyta</taxon>
        <taxon>Tracheophyta</taxon>
        <taxon>Spermatophyta</taxon>
        <taxon>Magnoliopsida</taxon>
        <taxon>eudicotyledons</taxon>
        <taxon>Gunneridae</taxon>
        <taxon>Pentapetalae</taxon>
        <taxon>asterids</taxon>
        <taxon>lamiids</taxon>
        <taxon>Lamiales</taxon>
        <taxon>Orobanchaceae</taxon>
        <taxon>Buchnereae</taxon>
        <taxon>Striga</taxon>
    </lineage>
</organism>
<gene>
    <name evidence="5" type="ORF">STAS_28954</name>
</gene>
<dbReference type="SUPFAM" id="SSF54768">
    <property type="entry name" value="dsRNA-binding domain-like"/>
    <property type="match status" value="2"/>
</dbReference>
<dbReference type="SMART" id="SM00358">
    <property type="entry name" value="DSRM"/>
    <property type="match status" value="2"/>
</dbReference>
<evidence type="ECO:0000256" key="3">
    <source>
        <dbReference type="PROSITE-ProRule" id="PRU00266"/>
    </source>
</evidence>
<feature type="domain" description="DRBM" evidence="4">
    <location>
        <begin position="15"/>
        <end position="84"/>
    </location>
</feature>
<dbReference type="Pfam" id="PF00035">
    <property type="entry name" value="dsrm"/>
    <property type="match status" value="2"/>
</dbReference>
<dbReference type="InterPro" id="IPR014720">
    <property type="entry name" value="dsRBD_dom"/>
</dbReference>
<keyword evidence="1" id="KW-0677">Repeat</keyword>
<evidence type="ECO:0000256" key="1">
    <source>
        <dbReference type="ARBA" id="ARBA00022737"/>
    </source>
</evidence>
<comment type="caution">
    <text evidence="5">The sequence shown here is derived from an EMBL/GenBank/DDBJ whole genome shotgun (WGS) entry which is preliminary data.</text>
</comment>